<proteinExistence type="predicted"/>
<reference evidence="1" key="1">
    <citation type="submission" date="2022-03" db="EMBL/GenBank/DDBJ databases">
        <authorList>
            <person name="Martin H S."/>
        </authorList>
    </citation>
    <scope>NUCLEOTIDE SEQUENCE</scope>
</reference>
<keyword evidence="2" id="KW-1185">Reference proteome</keyword>
<protein>
    <submittedName>
        <fullName evidence="1">Uncharacterized protein</fullName>
    </submittedName>
</protein>
<sequence>MNLMYATDTQRVRRRGRRSDQISKFANRLETELTALVMRNAGNSPAAICRVRALPAGSLGPRANAPP</sequence>
<accession>A0ABN8IRG0</accession>
<dbReference type="Proteomes" id="UP000837857">
    <property type="component" value="Chromosome 3"/>
</dbReference>
<dbReference type="EMBL" id="OW152815">
    <property type="protein sequence ID" value="CAH2062841.1"/>
    <property type="molecule type" value="Genomic_DNA"/>
</dbReference>
<evidence type="ECO:0000313" key="1">
    <source>
        <dbReference type="EMBL" id="CAH2062841.1"/>
    </source>
</evidence>
<evidence type="ECO:0000313" key="2">
    <source>
        <dbReference type="Proteomes" id="UP000837857"/>
    </source>
</evidence>
<organism evidence="1 2">
    <name type="scientific">Iphiclides podalirius</name>
    <name type="common">scarce swallowtail</name>
    <dbReference type="NCBI Taxonomy" id="110791"/>
    <lineage>
        <taxon>Eukaryota</taxon>
        <taxon>Metazoa</taxon>
        <taxon>Ecdysozoa</taxon>
        <taxon>Arthropoda</taxon>
        <taxon>Hexapoda</taxon>
        <taxon>Insecta</taxon>
        <taxon>Pterygota</taxon>
        <taxon>Neoptera</taxon>
        <taxon>Endopterygota</taxon>
        <taxon>Lepidoptera</taxon>
        <taxon>Glossata</taxon>
        <taxon>Ditrysia</taxon>
        <taxon>Papilionoidea</taxon>
        <taxon>Papilionidae</taxon>
        <taxon>Papilioninae</taxon>
        <taxon>Iphiclides</taxon>
    </lineage>
</organism>
<name>A0ABN8IRG0_9NEOP</name>
<gene>
    <name evidence="1" type="ORF">IPOD504_LOCUS12226</name>
</gene>
<feature type="non-terminal residue" evidence="1">
    <location>
        <position position="1"/>
    </location>
</feature>